<dbReference type="InterPro" id="IPR056926">
    <property type="entry name" value="FLQE3_permease"/>
</dbReference>
<evidence type="ECO:0000256" key="1">
    <source>
        <dbReference type="SAM" id="Phobius"/>
    </source>
</evidence>
<dbReference type="Pfam" id="PF24686">
    <property type="entry name" value="FLQE3_permease"/>
    <property type="match status" value="1"/>
</dbReference>
<proteinExistence type="predicted"/>
<organism evidence="2 3">
    <name type="scientific">Alkaliphilus peptidifermentans DSM 18978</name>
    <dbReference type="NCBI Taxonomy" id="1120976"/>
    <lineage>
        <taxon>Bacteria</taxon>
        <taxon>Bacillati</taxon>
        <taxon>Bacillota</taxon>
        <taxon>Clostridia</taxon>
        <taxon>Peptostreptococcales</taxon>
        <taxon>Natronincolaceae</taxon>
        <taxon>Alkaliphilus</taxon>
    </lineage>
</organism>
<accession>A0A1G5LEI3</accession>
<protein>
    <submittedName>
        <fullName evidence="2">Fluoroquinolone transport system permease protein</fullName>
    </submittedName>
</protein>
<keyword evidence="1" id="KW-0472">Membrane</keyword>
<evidence type="ECO:0000313" key="2">
    <source>
        <dbReference type="EMBL" id="SCZ10708.1"/>
    </source>
</evidence>
<dbReference type="AlphaFoldDB" id="A0A1G5LEI3"/>
<dbReference type="RefSeq" id="WP_091547653.1">
    <property type="nucleotide sequence ID" value="NZ_FMUS01000052.1"/>
</dbReference>
<reference evidence="2 3" key="1">
    <citation type="submission" date="2016-10" db="EMBL/GenBank/DDBJ databases">
        <authorList>
            <person name="de Groot N.N."/>
        </authorList>
    </citation>
    <scope>NUCLEOTIDE SEQUENCE [LARGE SCALE GENOMIC DNA]</scope>
    <source>
        <strain evidence="2 3">DSM 18978</strain>
    </source>
</reference>
<name>A0A1G5LEI3_9FIRM</name>
<feature type="transmembrane region" description="Helical" evidence="1">
    <location>
        <begin position="150"/>
        <end position="170"/>
    </location>
</feature>
<keyword evidence="1" id="KW-0812">Transmembrane</keyword>
<dbReference type="Proteomes" id="UP000198636">
    <property type="component" value="Unassembled WGS sequence"/>
</dbReference>
<feature type="transmembrane region" description="Helical" evidence="1">
    <location>
        <begin position="20"/>
        <end position="38"/>
    </location>
</feature>
<feature type="transmembrane region" description="Helical" evidence="1">
    <location>
        <begin position="118"/>
        <end position="138"/>
    </location>
</feature>
<feature type="transmembrane region" description="Helical" evidence="1">
    <location>
        <begin position="190"/>
        <end position="216"/>
    </location>
</feature>
<evidence type="ECO:0000313" key="3">
    <source>
        <dbReference type="Proteomes" id="UP000198636"/>
    </source>
</evidence>
<dbReference type="STRING" id="1120976.SAMN03080606_04307"/>
<feature type="transmembrane region" description="Helical" evidence="1">
    <location>
        <begin position="89"/>
        <end position="112"/>
    </location>
</feature>
<keyword evidence="3" id="KW-1185">Reference proteome</keyword>
<sequence>MRILSALKADMKFQFKQGFYLVYVILTLFYMILISQLPNGFTSYVVPIVVFTDPSFVGFFFIGGIVMLEKVQGVLQYLVVTPLRPREYLISKVISLAFLAEVAGFAIALATYKESFNWILLFFGIFLTSVFFTLYGFIVTNGCTTINQYLIKMVPYMLVLTIPTLLYFFIPSIWILQLLPSIAGFKLVYGAFNGITTIEVMGYICYLILVNSLILLKVEKFFIKNIIKG</sequence>
<keyword evidence="1" id="KW-1133">Transmembrane helix</keyword>
<dbReference type="EMBL" id="FMUS01000052">
    <property type="protein sequence ID" value="SCZ10708.1"/>
    <property type="molecule type" value="Genomic_DNA"/>
</dbReference>
<dbReference type="OrthoDB" id="8480522at2"/>
<gene>
    <name evidence="2" type="ORF">SAMN03080606_04307</name>
</gene>
<feature type="transmembrane region" description="Helical" evidence="1">
    <location>
        <begin position="44"/>
        <end position="68"/>
    </location>
</feature>